<dbReference type="AlphaFoldDB" id="A0A0J8V559"/>
<organism evidence="1 2">
    <name type="scientific">Photobacterium swingsii</name>
    <dbReference type="NCBI Taxonomy" id="680026"/>
    <lineage>
        <taxon>Bacteria</taxon>
        <taxon>Pseudomonadati</taxon>
        <taxon>Pseudomonadota</taxon>
        <taxon>Gammaproteobacteria</taxon>
        <taxon>Vibrionales</taxon>
        <taxon>Vibrionaceae</taxon>
        <taxon>Photobacterium</taxon>
    </lineage>
</organism>
<accession>A0A0J8V559</accession>
<keyword evidence="2" id="KW-1185">Reference proteome</keyword>
<name>A0A0J8V559_9GAMM</name>
<evidence type="ECO:0000313" key="2">
    <source>
        <dbReference type="Proteomes" id="UP000240481"/>
    </source>
</evidence>
<protein>
    <submittedName>
        <fullName evidence="1">Uncharacterized protein</fullName>
    </submittedName>
</protein>
<dbReference type="OrthoDB" id="5825142at2"/>
<gene>
    <name evidence="1" type="ORF">C9I94_24220</name>
</gene>
<evidence type="ECO:0000313" key="1">
    <source>
        <dbReference type="EMBL" id="PSW18874.1"/>
    </source>
</evidence>
<dbReference type="RefSeq" id="WP_048901106.1">
    <property type="nucleotide sequence ID" value="NZ_AP024852.1"/>
</dbReference>
<proteinExistence type="predicted"/>
<dbReference type="EMBL" id="PYLZ01000023">
    <property type="protein sequence ID" value="PSW18874.1"/>
    <property type="molecule type" value="Genomic_DNA"/>
</dbReference>
<dbReference type="Proteomes" id="UP000240481">
    <property type="component" value="Unassembled WGS sequence"/>
</dbReference>
<comment type="caution">
    <text evidence="1">The sequence shown here is derived from an EMBL/GenBank/DDBJ whole genome shotgun (WGS) entry which is preliminary data.</text>
</comment>
<sequence length="127" mass="14973">MKHIVLNRIKTPDETILISRHRHDYVTYVDKNGETYMVDGGTDELRRNVNTEPFEELSIYSDAPHYEVRQGFFWGTRGKDGNQPVEFKPLKALDTDHIEAIIQTQKKQPRWRIKIFKAELAFRKSVL</sequence>
<reference evidence="1 2" key="1">
    <citation type="submission" date="2018-01" db="EMBL/GenBank/DDBJ databases">
        <title>Whole genome sequencing of Histamine producing bacteria.</title>
        <authorList>
            <person name="Butler K."/>
        </authorList>
    </citation>
    <scope>NUCLEOTIDE SEQUENCE [LARGE SCALE GENOMIC DNA]</scope>
    <source>
        <strain evidence="1 2">DSM 24669</strain>
    </source>
</reference>